<comment type="caution">
    <text evidence="2">The sequence shown here is derived from an EMBL/GenBank/DDBJ whole genome shotgun (WGS) entry which is preliminary data.</text>
</comment>
<reference evidence="2 3" key="1">
    <citation type="journal article" date="2017" name="PLoS Biol.">
        <title>The sea cucumber genome provides insights into morphological evolution and visceral regeneration.</title>
        <authorList>
            <person name="Zhang X."/>
            <person name="Sun L."/>
            <person name="Yuan J."/>
            <person name="Sun Y."/>
            <person name="Gao Y."/>
            <person name="Zhang L."/>
            <person name="Li S."/>
            <person name="Dai H."/>
            <person name="Hamel J.F."/>
            <person name="Liu C."/>
            <person name="Yu Y."/>
            <person name="Liu S."/>
            <person name="Lin W."/>
            <person name="Guo K."/>
            <person name="Jin S."/>
            <person name="Xu P."/>
            <person name="Storey K.B."/>
            <person name="Huan P."/>
            <person name="Zhang T."/>
            <person name="Zhou Y."/>
            <person name="Zhang J."/>
            <person name="Lin C."/>
            <person name="Li X."/>
            <person name="Xing L."/>
            <person name="Huo D."/>
            <person name="Sun M."/>
            <person name="Wang L."/>
            <person name="Mercier A."/>
            <person name="Li F."/>
            <person name="Yang H."/>
            <person name="Xiang J."/>
        </authorList>
    </citation>
    <scope>NUCLEOTIDE SEQUENCE [LARGE SCALE GENOMIC DNA]</scope>
    <source>
        <strain evidence="2">Shaxun</strain>
        <tissue evidence="2">Muscle</tissue>
    </source>
</reference>
<feature type="compositionally biased region" description="Polar residues" evidence="1">
    <location>
        <begin position="23"/>
        <end position="45"/>
    </location>
</feature>
<sequence length="282" mass="31337">GNSYRVAAKDYATTPIPPRSGKPTLSASNGRSSKLLNSSGSQLVQNMKRGHSTTPPGTSTGSPRPRSVTYEAQRVAQKKAMRVPTSADETKITDQLKISTNGSLDTEQVGIEETRPMTAADLSTYSPRMKSWVEGANEYEREVAFNLFNSLRTDKGGLRKGSMLPDATGVYVAGGKSNRNTREDQVVQQMMKLLGDDVDRQSNMPNVYQKQSNSARPQYRQMRRAPSFDGYMHLGSQFQQTRAPFRKSFDIAPDWCSEVKTYRRLVRKAAQNKSVTALKEVI</sequence>
<gene>
    <name evidence="2" type="ORF">BSL78_22589</name>
</gene>
<proteinExistence type="predicted"/>
<protein>
    <submittedName>
        <fullName evidence="2">Uncharacterized protein</fullName>
    </submittedName>
</protein>
<keyword evidence="3" id="KW-1185">Reference proteome</keyword>
<dbReference type="AlphaFoldDB" id="A0A2G8JXS5"/>
<feature type="non-terminal residue" evidence="2">
    <location>
        <position position="1"/>
    </location>
</feature>
<name>A0A2G8JXS5_STIJA</name>
<evidence type="ECO:0000256" key="1">
    <source>
        <dbReference type="SAM" id="MobiDB-lite"/>
    </source>
</evidence>
<evidence type="ECO:0000313" key="2">
    <source>
        <dbReference type="EMBL" id="PIK40576.1"/>
    </source>
</evidence>
<accession>A0A2G8JXS5</accession>
<dbReference type="Proteomes" id="UP000230750">
    <property type="component" value="Unassembled WGS sequence"/>
</dbReference>
<feature type="region of interest" description="Disordered" evidence="1">
    <location>
        <begin position="1"/>
        <end position="68"/>
    </location>
</feature>
<evidence type="ECO:0000313" key="3">
    <source>
        <dbReference type="Proteomes" id="UP000230750"/>
    </source>
</evidence>
<organism evidence="2 3">
    <name type="scientific">Stichopus japonicus</name>
    <name type="common">Sea cucumber</name>
    <dbReference type="NCBI Taxonomy" id="307972"/>
    <lineage>
        <taxon>Eukaryota</taxon>
        <taxon>Metazoa</taxon>
        <taxon>Echinodermata</taxon>
        <taxon>Eleutherozoa</taxon>
        <taxon>Echinozoa</taxon>
        <taxon>Holothuroidea</taxon>
        <taxon>Aspidochirotacea</taxon>
        <taxon>Aspidochirotida</taxon>
        <taxon>Stichopodidae</taxon>
        <taxon>Apostichopus</taxon>
    </lineage>
</organism>
<dbReference type="EMBL" id="MRZV01001107">
    <property type="protein sequence ID" value="PIK40576.1"/>
    <property type="molecule type" value="Genomic_DNA"/>
</dbReference>
<dbReference type="OrthoDB" id="10038598at2759"/>
<feature type="compositionally biased region" description="Low complexity" evidence="1">
    <location>
        <begin position="52"/>
        <end position="67"/>
    </location>
</feature>